<dbReference type="CDD" id="cd03042">
    <property type="entry name" value="GST_N_Zeta"/>
    <property type="match status" value="1"/>
</dbReference>
<protein>
    <submittedName>
        <fullName evidence="5">Maleylacetoacetate isomerase</fullName>
        <ecNumber evidence="5">5.2.1.2</ecNumber>
    </submittedName>
</protein>
<proteinExistence type="inferred from homology"/>
<dbReference type="SFLD" id="SFLDG00358">
    <property type="entry name" value="Main_(cytGST)"/>
    <property type="match status" value="1"/>
</dbReference>
<dbReference type="SUPFAM" id="SSF52833">
    <property type="entry name" value="Thioredoxin-like"/>
    <property type="match status" value="1"/>
</dbReference>
<dbReference type="InterPro" id="IPR034333">
    <property type="entry name" value="GST_Zeta_N"/>
</dbReference>
<evidence type="ECO:0000313" key="5">
    <source>
        <dbReference type="EMBL" id="MFD1881592.1"/>
    </source>
</evidence>
<dbReference type="SUPFAM" id="SSF47616">
    <property type="entry name" value="GST C-terminal domain-like"/>
    <property type="match status" value="1"/>
</dbReference>
<organism evidence="5 6">
    <name type="scientific">Paracoccus pacificus</name>
    <dbReference type="NCBI Taxonomy" id="1463598"/>
    <lineage>
        <taxon>Bacteria</taxon>
        <taxon>Pseudomonadati</taxon>
        <taxon>Pseudomonadota</taxon>
        <taxon>Alphaproteobacteria</taxon>
        <taxon>Rhodobacterales</taxon>
        <taxon>Paracoccaceae</taxon>
        <taxon>Paracoccus</taxon>
    </lineage>
</organism>
<dbReference type="InterPro" id="IPR040079">
    <property type="entry name" value="Glutathione_S-Trfase"/>
</dbReference>
<evidence type="ECO:0000256" key="1">
    <source>
        <dbReference type="ARBA" id="ARBA00010007"/>
    </source>
</evidence>
<dbReference type="Proteomes" id="UP001597213">
    <property type="component" value="Unassembled WGS sequence"/>
</dbReference>
<accession>A0ABW4R5X7</accession>
<dbReference type="Gene3D" id="3.40.30.10">
    <property type="entry name" value="Glutaredoxin"/>
    <property type="match status" value="1"/>
</dbReference>
<comment type="similarity">
    <text evidence="1">Belongs to the GST superfamily. Zeta family.</text>
</comment>
<dbReference type="Pfam" id="PF13410">
    <property type="entry name" value="GST_C_2"/>
    <property type="match status" value="1"/>
</dbReference>
<gene>
    <name evidence="5" type="primary">maiA</name>
    <name evidence="5" type="ORF">ACFSCT_07680</name>
</gene>
<evidence type="ECO:0000259" key="4">
    <source>
        <dbReference type="PROSITE" id="PS50405"/>
    </source>
</evidence>
<dbReference type="InterPro" id="IPR004045">
    <property type="entry name" value="Glutathione_S-Trfase_N"/>
</dbReference>
<dbReference type="InterPro" id="IPR005955">
    <property type="entry name" value="GST_Zeta"/>
</dbReference>
<comment type="caution">
    <text evidence="5">The sequence shown here is derived from an EMBL/GenBank/DDBJ whole genome shotgun (WGS) entry which is preliminary data.</text>
</comment>
<keyword evidence="6" id="KW-1185">Reference proteome</keyword>
<evidence type="ECO:0000313" key="6">
    <source>
        <dbReference type="Proteomes" id="UP001597213"/>
    </source>
</evidence>
<dbReference type="Gene3D" id="1.20.1050.10">
    <property type="match status" value="1"/>
</dbReference>
<dbReference type="PANTHER" id="PTHR42673">
    <property type="entry name" value="MALEYLACETOACETATE ISOMERASE"/>
    <property type="match status" value="1"/>
</dbReference>
<name>A0ABW4R5X7_9RHOB</name>
<reference evidence="6" key="1">
    <citation type="journal article" date="2019" name="Int. J. Syst. Evol. Microbiol.">
        <title>The Global Catalogue of Microorganisms (GCM) 10K type strain sequencing project: providing services to taxonomists for standard genome sequencing and annotation.</title>
        <authorList>
            <consortium name="The Broad Institute Genomics Platform"/>
            <consortium name="The Broad Institute Genome Sequencing Center for Infectious Disease"/>
            <person name="Wu L."/>
            <person name="Ma J."/>
        </authorList>
    </citation>
    <scope>NUCLEOTIDE SEQUENCE [LARGE SCALE GENOMIC DNA]</scope>
    <source>
        <strain evidence="6">CCUG 56029</strain>
    </source>
</reference>
<dbReference type="InterPro" id="IPR036249">
    <property type="entry name" value="Thioredoxin-like_sf"/>
</dbReference>
<feature type="region of interest" description="Disordered" evidence="2">
    <location>
        <begin position="210"/>
        <end position="231"/>
    </location>
</feature>
<evidence type="ECO:0000259" key="3">
    <source>
        <dbReference type="PROSITE" id="PS50404"/>
    </source>
</evidence>
<dbReference type="PANTHER" id="PTHR42673:SF4">
    <property type="entry name" value="MALEYLACETOACETATE ISOMERASE"/>
    <property type="match status" value="1"/>
</dbReference>
<dbReference type="PROSITE" id="PS50405">
    <property type="entry name" value="GST_CTER"/>
    <property type="match status" value="1"/>
</dbReference>
<dbReference type="SFLD" id="SFLDS00019">
    <property type="entry name" value="Glutathione_Transferase_(cytos"/>
    <property type="match status" value="1"/>
</dbReference>
<dbReference type="InterPro" id="IPR010987">
    <property type="entry name" value="Glutathione-S-Trfase_C-like"/>
</dbReference>
<evidence type="ECO:0000256" key="2">
    <source>
        <dbReference type="SAM" id="MobiDB-lite"/>
    </source>
</evidence>
<dbReference type="Pfam" id="PF13417">
    <property type="entry name" value="GST_N_3"/>
    <property type="match status" value="1"/>
</dbReference>
<feature type="compositionally biased region" description="Basic and acidic residues" evidence="2">
    <location>
        <begin position="215"/>
        <end position="224"/>
    </location>
</feature>
<keyword evidence="5" id="KW-0413">Isomerase</keyword>
<dbReference type="RefSeq" id="WP_379141574.1">
    <property type="nucleotide sequence ID" value="NZ_JBHUEN010000020.1"/>
</dbReference>
<dbReference type="PROSITE" id="PS50404">
    <property type="entry name" value="GST_NTER"/>
    <property type="match status" value="1"/>
</dbReference>
<dbReference type="GO" id="GO:0016034">
    <property type="term" value="F:maleylacetoacetate isomerase activity"/>
    <property type="evidence" value="ECO:0007669"/>
    <property type="project" value="UniProtKB-EC"/>
</dbReference>
<dbReference type="InterPro" id="IPR036282">
    <property type="entry name" value="Glutathione-S-Trfase_C_sf"/>
</dbReference>
<feature type="domain" description="GST N-terminal" evidence="3">
    <location>
        <begin position="10"/>
        <end position="91"/>
    </location>
</feature>
<sequence length="231" mass="24620">MPAATPHVSDRPVLYGYWRSSAAYRVRIALGLKGIACDHVAVDLVAGEQRAAAYLALNPQGIVPALRIGDAVLTQSLAIIAYLDEIRPDPPLLPEDPVARARVRSIALAVACDIHPVSNLGVLTRVEALAGAGARLAWNRDNIAAGLEAIEQLLDHPGYAGRFCHGAAPGLADCAVIPQLYNARRWDVPYDHLPRLSAVDRASAAHPAFVAAHPDNFDPSRREGTTQGEGQ</sequence>
<dbReference type="EC" id="5.2.1.2" evidence="5"/>
<dbReference type="EMBL" id="JBHUEN010000020">
    <property type="protein sequence ID" value="MFD1881592.1"/>
    <property type="molecule type" value="Genomic_DNA"/>
</dbReference>
<dbReference type="NCBIfam" id="TIGR01262">
    <property type="entry name" value="maiA"/>
    <property type="match status" value="1"/>
</dbReference>
<feature type="domain" description="GST C-terminal" evidence="4">
    <location>
        <begin position="96"/>
        <end position="222"/>
    </location>
</feature>